<keyword evidence="3" id="KW-1185">Reference proteome</keyword>
<accession>A0A9P5YEY5</accession>
<organism evidence="2 3">
    <name type="scientific">Collybia nuda</name>
    <dbReference type="NCBI Taxonomy" id="64659"/>
    <lineage>
        <taxon>Eukaryota</taxon>
        <taxon>Fungi</taxon>
        <taxon>Dikarya</taxon>
        <taxon>Basidiomycota</taxon>
        <taxon>Agaricomycotina</taxon>
        <taxon>Agaricomycetes</taxon>
        <taxon>Agaricomycetidae</taxon>
        <taxon>Agaricales</taxon>
        <taxon>Tricholomatineae</taxon>
        <taxon>Clitocybaceae</taxon>
        <taxon>Collybia</taxon>
    </lineage>
</organism>
<feature type="region of interest" description="Disordered" evidence="1">
    <location>
        <begin position="257"/>
        <end position="282"/>
    </location>
</feature>
<evidence type="ECO:0000256" key="1">
    <source>
        <dbReference type="SAM" id="MobiDB-lite"/>
    </source>
</evidence>
<evidence type="ECO:0000313" key="2">
    <source>
        <dbReference type="EMBL" id="KAF9467291.1"/>
    </source>
</evidence>
<reference evidence="2" key="1">
    <citation type="submission" date="2020-11" db="EMBL/GenBank/DDBJ databases">
        <authorList>
            <consortium name="DOE Joint Genome Institute"/>
            <person name="Ahrendt S."/>
            <person name="Riley R."/>
            <person name="Andreopoulos W."/>
            <person name="Labutti K."/>
            <person name="Pangilinan J."/>
            <person name="Ruiz-Duenas F.J."/>
            <person name="Barrasa J.M."/>
            <person name="Sanchez-Garcia M."/>
            <person name="Camarero S."/>
            <person name="Miyauchi S."/>
            <person name="Serrano A."/>
            <person name="Linde D."/>
            <person name="Babiker R."/>
            <person name="Drula E."/>
            <person name="Ayuso-Fernandez I."/>
            <person name="Pacheco R."/>
            <person name="Padilla G."/>
            <person name="Ferreira P."/>
            <person name="Barriuso J."/>
            <person name="Kellner H."/>
            <person name="Castanera R."/>
            <person name="Alfaro M."/>
            <person name="Ramirez L."/>
            <person name="Pisabarro A.G."/>
            <person name="Kuo A."/>
            <person name="Tritt A."/>
            <person name="Lipzen A."/>
            <person name="He G."/>
            <person name="Yan M."/>
            <person name="Ng V."/>
            <person name="Cullen D."/>
            <person name="Martin F."/>
            <person name="Rosso M.-N."/>
            <person name="Henrissat B."/>
            <person name="Hibbett D."/>
            <person name="Martinez A.T."/>
            <person name="Grigoriev I.V."/>
        </authorList>
    </citation>
    <scope>NUCLEOTIDE SEQUENCE</scope>
    <source>
        <strain evidence="2">CBS 247.69</strain>
    </source>
</reference>
<dbReference type="OrthoDB" id="3060772at2759"/>
<sequence>MSSLARRLIYTDLRSISPSRLSIPHRLSSSQVGIYRGGLRSHTLAGIAGGLTIIGLGYGWYHFSDIKRAVDSVRRAKFFIQETKKSLIDKKNSNKALIYLRKVAKSYVAVLPGADIIVDQAFDSVDEIVDAHAEEATAIANSAYAEIQEIVKNGDSEGSPGKALKVMYVLRRRLGEIKALGVKVGGEALDPLWDKFPEVGGKIGTELEELQKLMRDRGPDSKKILGDAQQQVKVILAEGINNETLVKARALIKEKTLKLRGHESSGDGDGNKTSGGEDDSGK</sequence>
<dbReference type="EMBL" id="MU150237">
    <property type="protein sequence ID" value="KAF9467291.1"/>
    <property type="molecule type" value="Genomic_DNA"/>
</dbReference>
<dbReference type="AlphaFoldDB" id="A0A9P5YEY5"/>
<comment type="caution">
    <text evidence="2">The sequence shown here is derived from an EMBL/GenBank/DDBJ whole genome shotgun (WGS) entry which is preliminary data.</text>
</comment>
<dbReference type="Proteomes" id="UP000807353">
    <property type="component" value="Unassembled WGS sequence"/>
</dbReference>
<protein>
    <submittedName>
        <fullName evidence="2">Uncharacterized protein</fullName>
    </submittedName>
</protein>
<name>A0A9P5YEY5_9AGAR</name>
<evidence type="ECO:0000313" key="3">
    <source>
        <dbReference type="Proteomes" id="UP000807353"/>
    </source>
</evidence>
<proteinExistence type="predicted"/>
<gene>
    <name evidence="2" type="ORF">BDZ94DRAFT_1305381</name>
</gene>